<dbReference type="AlphaFoldDB" id="A0A074KWK2"/>
<dbReference type="OrthoDB" id="9815829at2"/>
<evidence type="ECO:0000313" key="2">
    <source>
        <dbReference type="EMBL" id="KEO72590.1"/>
    </source>
</evidence>
<dbReference type="eggNOG" id="COG1216">
    <property type="taxonomic scope" value="Bacteria"/>
</dbReference>
<evidence type="ECO:0000259" key="1">
    <source>
        <dbReference type="Pfam" id="PF00535"/>
    </source>
</evidence>
<dbReference type="STRING" id="1048983.EL17_17790"/>
<organism evidence="2 3">
    <name type="scientific">Anditalea andensis</name>
    <dbReference type="NCBI Taxonomy" id="1048983"/>
    <lineage>
        <taxon>Bacteria</taxon>
        <taxon>Pseudomonadati</taxon>
        <taxon>Bacteroidota</taxon>
        <taxon>Cytophagia</taxon>
        <taxon>Cytophagales</taxon>
        <taxon>Cytophagaceae</taxon>
        <taxon>Anditalea</taxon>
    </lineage>
</organism>
<dbReference type="PANTHER" id="PTHR22916:SF3">
    <property type="entry name" value="UDP-GLCNAC:BETAGAL BETA-1,3-N-ACETYLGLUCOSAMINYLTRANSFERASE-LIKE PROTEIN 1"/>
    <property type="match status" value="1"/>
</dbReference>
<keyword evidence="3" id="KW-1185">Reference proteome</keyword>
<proteinExistence type="predicted"/>
<dbReference type="GO" id="GO:0016758">
    <property type="term" value="F:hexosyltransferase activity"/>
    <property type="evidence" value="ECO:0007669"/>
    <property type="project" value="UniProtKB-ARBA"/>
</dbReference>
<dbReference type="SUPFAM" id="SSF53448">
    <property type="entry name" value="Nucleotide-diphospho-sugar transferases"/>
    <property type="match status" value="1"/>
</dbReference>
<dbReference type="EMBL" id="JMIH01000024">
    <property type="protein sequence ID" value="KEO72590.1"/>
    <property type="molecule type" value="Genomic_DNA"/>
</dbReference>
<sequence length="341" mass="40027">MPPLVSVVMPVYNVDKYLNDAIDSILNQSYKDFVFYIINDGSTDRSEDVILSYNDERIIYLKNTFNQGYIKCLNQAIDVIDSKYIIRMDSDDISLPTRIEKQLAYMEMHTNVVVCGSSRINFYPEVHRKDVFMKAITEKNKLFVNSIFNTSLHHPSVIIRTEILKNFNLRYQERYYYAEDKALWLDLAAYGDLANIEEALLRYRIHYNQVSYQYTLIQKDNSVNCSYAFLLKMGIKLNEEDKPYLLKLCYERKCENTEDIAALESLVLSIMVQAKELGLESYSELCTNLRNRFKSSILKSSRIGARILKEIYHSRLVSIKDLDLMFYVKTTVRTFVDFEIR</sequence>
<dbReference type="Proteomes" id="UP000027821">
    <property type="component" value="Unassembled WGS sequence"/>
</dbReference>
<dbReference type="Pfam" id="PF00535">
    <property type="entry name" value="Glycos_transf_2"/>
    <property type="match status" value="1"/>
</dbReference>
<dbReference type="InterPro" id="IPR001173">
    <property type="entry name" value="Glyco_trans_2-like"/>
</dbReference>
<name>A0A074KWK2_9BACT</name>
<dbReference type="CDD" id="cd00761">
    <property type="entry name" value="Glyco_tranf_GTA_type"/>
    <property type="match status" value="1"/>
</dbReference>
<dbReference type="Gene3D" id="3.90.550.10">
    <property type="entry name" value="Spore Coat Polysaccharide Biosynthesis Protein SpsA, Chain A"/>
    <property type="match status" value="1"/>
</dbReference>
<dbReference type="RefSeq" id="WP_051720111.1">
    <property type="nucleotide sequence ID" value="NZ_JMIH01000024.1"/>
</dbReference>
<evidence type="ECO:0000313" key="3">
    <source>
        <dbReference type="Proteomes" id="UP000027821"/>
    </source>
</evidence>
<protein>
    <recommendedName>
        <fullName evidence="1">Glycosyltransferase 2-like domain-containing protein</fullName>
    </recommendedName>
</protein>
<feature type="domain" description="Glycosyltransferase 2-like" evidence="1">
    <location>
        <begin position="6"/>
        <end position="146"/>
    </location>
</feature>
<dbReference type="PANTHER" id="PTHR22916">
    <property type="entry name" value="GLYCOSYLTRANSFERASE"/>
    <property type="match status" value="1"/>
</dbReference>
<accession>A0A074KWK2</accession>
<reference evidence="2 3" key="1">
    <citation type="submission" date="2014-04" db="EMBL/GenBank/DDBJ databases">
        <title>Characterization and application of a salt tolerant electro-active bacterium.</title>
        <authorList>
            <person name="Yang L."/>
            <person name="Wei S."/>
            <person name="Tay Q.X.M."/>
        </authorList>
    </citation>
    <scope>NUCLEOTIDE SEQUENCE [LARGE SCALE GENOMIC DNA]</scope>
    <source>
        <strain evidence="2 3">LY1</strain>
    </source>
</reference>
<gene>
    <name evidence="2" type="ORF">EL17_17790</name>
</gene>
<dbReference type="InterPro" id="IPR029044">
    <property type="entry name" value="Nucleotide-diphossugar_trans"/>
</dbReference>
<comment type="caution">
    <text evidence="2">The sequence shown here is derived from an EMBL/GenBank/DDBJ whole genome shotgun (WGS) entry which is preliminary data.</text>
</comment>